<evidence type="ECO:0000256" key="5">
    <source>
        <dbReference type="ARBA" id="ARBA00023002"/>
    </source>
</evidence>
<keyword evidence="4" id="KW-0521">NADP</keyword>
<evidence type="ECO:0000256" key="4">
    <source>
        <dbReference type="ARBA" id="ARBA00022857"/>
    </source>
</evidence>
<keyword evidence="5 6" id="KW-0560">Oxidoreductase</keyword>
<proteinExistence type="inferred from homology"/>
<dbReference type="PANTHER" id="PTHR23023">
    <property type="entry name" value="DIMETHYLANILINE MONOOXYGENASE"/>
    <property type="match status" value="1"/>
</dbReference>
<evidence type="ECO:0000313" key="8">
    <source>
        <dbReference type="WBParaSite" id="Pan_g11059.t1"/>
    </source>
</evidence>
<reference evidence="8" key="2">
    <citation type="submission" date="2020-10" db="UniProtKB">
        <authorList>
            <consortium name="WormBaseParasite"/>
        </authorList>
    </citation>
    <scope>IDENTIFICATION</scope>
</reference>
<dbReference type="GO" id="GO:0050661">
    <property type="term" value="F:NADP binding"/>
    <property type="evidence" value="ECO:0007669"/>
    <property type="project" value="InterPro"/>
</dbReference>
<comment type="cofactor">
    <cofactor evidence="6">
        <name>FAD</name>
        <dbReference type="ChEBI" id="CHEBI:57692"/>
    </cofactor>
</comment>
<dbReference type="EC" id="1.-.-.-" evidence="6"/>
<dbReference type="InterPro" id="IPR050346">
    <property type="entry name" value="FMO-like"/>
</dbReference>
<keyword evidence="3 6" id="KW-0274">FAD</keyword>
<protein>
    <recommendedName>
        <fullName evidence="6">Flavin-containing monooxygenase</fullName>
        <ecNumber evidence="6">1.-.-.-</ecNumber>
    </recommendedName>
</protein>
<keyword evidence="2 6" id="KW-0285">Flavoprotein</keyword>
<dbReference type="WBParaSite" id="Pan_g11059.t1">
    <property type="protein sequence ID" value="Pan_g11059.t1"/>
    <property type="gene ID" value="Pan_g11059"/>
</dbReference>
<dbReference type="InterPro" id="IPR000960">
    <property type="entry name" value="Flavin_mOase"/>
</dbReference>
<name>A0A7E4UP27_PANRE</name>
<evidence type="ECO:0000256" key="3">
    <source>
        <dbReference type="ARBA" id="ARBA00022827"/>
    </source>
</evidence>
<evidence type="ECO:0000256" key="6">
    <source>
        <dbReference type="RuleBase" id="RU361177"/>
    </source>
</evidence>
<dbReference type="PRINTS" id="PR00370">
    <property type="entry name" value="FMOXYGENASE"/>
</dbReference>
<evidence type="ECO:0000256" key="1">
    <source>
        <dbReference type="ARBA" id="ARBA00009183"/>
    </source>
</evidence>
<dbReference type="GO" id="GO:0004499">
    <property type="term" value="F:N,N-dimethylaniline monooxygenase activity"/>
    <property type="evidence" value="ECO:0007669"/>
    <property type="project" value="InterPro"/>
</dbReference>
<dbReference type="Pfam" id="PF00743">
    <property type="entry name" value="FMO-like"/>
    <property type="match status" value="1"/>
</dbReference>
<dbReference type="InterPro" id="IPR036188">
    <property type="entry name" value="FAD/NAD-bd_sf"/>
</dbReference>
<dbReference type="SUPFAM" id="SSF51905">
    <property type="entry name" value="FAD/NAD(P)-binding domain"/>
    <property type="match status" value="3"/>
</dbReference>
<accession>A0A7E4UP27</accession>
<dbReference type="Gene3D" id="3.50.50.60">
    <property type="entry name" value="FAD/NAD(P)-binding domain"/>
    <property type="match status" value="2"/>
</dbReference>
<dbReference type="InterPro" id="IPR020946">
    <property type="entry name" value="Flavin_mOase-like"/>
</dbReference>
<evidence type="ECO:0000313" key="7">
    <source>
        <dbReference type="Proteomes" id="UP000492821"/>
    </source>
</evidence>
<sequence length="422" mass="46958">MSMKKRVCIIGAGPAGLYAAKRCLDAVQFDVSVFEQTDQLGGTWVYCPETNVHSSMYEKMSTNIPREVMAFPEVPFPESDRSFIPHQEVLQYLQRFGSEFEEIIKYNTKVVTVKRANSGWDVTIDSADSGTTNLKFDIVFVANGHYSCPRIPEFAESLHVPWIHSHDYRSASVYAEKTVVVAGAGPSGIDIALQIGQKAKKVYLCHNAHDTTKLEFPKQINIVPGLRGTSESGKDLLLSDGTTLSNVDAVVLCTGYKFDFPFLSKDLVQTPLDGSYISPLFAHTAHVQYPESLFFLGMNITVVPFILYAYQLDLALALINGRAAEIGLDTIQGWEKVQMEKLAANGIPSKYYHNLAEKQWDFFKELANFAGTEYRTPEVLRAIYDAAGAARKVNVATYKRMNFEVSEDGSFKIVDSGLSDFD</sequence>
<keyword evidence="7" id="KW-1185">Reference proteome</keyword>
<organism evidence="7 8">
    <name type="scientific">Panagrellus redivivus</name>
    <name type="common">Microworm</name>
    <dbReference type="NCBI Taxonomy" id="6233"/>
    <lineage>
        <taxon>Eukaryota</taxon>
        <taxon>Metazoa</taxon>
        <taxon>Ecdysozoa</taxon>
        <taxon>Nematoda</taxon>
        <taxon>Chromadorea</taxon>
        <taxon>Rhabditida</taxon>
        <taxon>Tylenchina</taxon>
        <taxon>Panagrolaimomorpha</taxon>
        <taxon>Panagrolaimoidea</taxon>
        <taxon>Panagrolaimidae</taxon>
        <taxon>Panagrellus</taxon>
    </lineage>
</organism>
<dbReference type="GO" id="GO:0050660">
    <property type="term" value="F:flavin adenine dinucleotide binding"/>
    <property type="evidence" value="ECO:0007669"/>
    <property type="project" value="InterPro"/>
</dbReference>
<reference evidence="7" key="1">
    <citation type="journal article" date="2013" name="Genetics">
        <title>The draft genome and transcriptome of Panagrellus redivivus are shaped by the harsh demands of a free-living lifestyle.</title>
        <authorList>
            <person name="Srinivasan J."/>
            <person name="Dillman A.R."/>
            <person name="Macchietto M.G."/>
            <person name="Heikkinen L."/>
            <person name="Lakso M."/>
            <person name="Fracchia K.M."/>
            <person name="Antoshechkin I."/>
            <person name="Mortazavi A."/>
            <person name="Wong G."/>
            <person name="Sternberg P.W."/>
        </authorList>
    </citation>
    <scope>NUCLEOTIDE SEQUENCE [LARGE SCALE GENOMIC DNA]</scope>
    <source>
        <strain evidence="7">MT8872</strain>
    </source>
</reference>
<comment type="similarity">
    <text evidence="1 6">Belongs to the FMO family.</text>
</comment>
<keyword evidence="6" id="KW-0503">Monooxygenase</keyword>
<dbReference type="AlphaFoldDB" id="A0A7E4UP27"/>
<dbReference type="Proteomes" id="UP000492821">
    <property type="component" value="Unassembled WGS sequence"/>
</dbReference>
<evidence type="ECO:0000256" key="2">
    <source>
        <dbReference type="ARBA" id="ARBA00022630"/>
    </source>
</evidence>